<evidence type="ECO:0000313" key="3">
    <source>
        <dbReference type="Proteomes" id="UP000663823"/>
    </source>
</evidence>
<comment type="caution">
    <text evidence="2">The sequence shown here is derived from an EMBL/GenBank/DDBJ whole genome shotgun (WGS) entry which is preliminary data.</text>
</comment>
<feature type="region of interest" description="Disordered" evidence="1">
    <location>
        <begin position="38"/>
        <end position="69"/>
    </location>
</feature>
<proteinExistence type="predicted"/>
<feature type="non-terminal residue" evidence="2">
    <location>
        <position position="108"/>
    </location>
</feature>
<gene>
    <name evidence="2" type="ORF">OTI717_LOCUS41720</name>
</gene>
<reference evidence="2" key="1">
    <citation type="submission" date="2021-02" db="EMBL/GenBank/DDBJ databases">
        <authorList>
            <person name="Nowell W R."/>
        </authorList>
    </citation>
    <scope>NUCLEOTIDE SEQUENCE</scope>
</reference>
<evidence type="ECO:0000256" key="1">
    <source>
        <dbReference type="SAM" id="MobiDB-lite"/>
    </source>
</evidence>
<dbReference type="AlphaFoldDB" id="A0A820HFP9"/>
<organism evidence="2 3">
    <name type="scientific">Rotaria sordida</name>
    <dbReference type="NCBI Taxonomy" id="392033"/>
    <lineage>
        <taxon>Eukaryota</taxon>
        <taxon>Metazoa</taxon>
        <taxon>Spiralia</taxon>
        <taxon>Gnathifera</taxon>
        <taxon>Rotifera</taxon>
        <taxon>Eurotatoria</taxon>
        <taxon>Bdelloidea</taxon>
        <taxon>Philodinida</taxon>
        <taxon>Philodinidae</taxon>
        <taxon>Rotaria</taxon>
    </lineage>
</organism>
<dbReference type="EMBL" id="CAJOAX010043870">
    <property type="protein sequence ID" value="CAF4290494.1"/>
    <property type="molecule type" value="Genomic_DNA"/>
</dbReference>
<accession>A0A820HFP9</accession>
<protein>
    <submittedName>
        <fullName evidence="2">Uncharacterized protein</fullName>
    </submittedName>
</protein>
<feature type="region of interest" description="Disordered" evidence="1">
    <location>
        <begin position="1"/>
        <end position="25"/>
    </location>
</feature>
<sequence length="108" mass="12021">TTSNTASIPSTTSSIYAGKQHEDDHEQFVQAVQAIVTSDESQLQSSSSGIAIEDDERSHGTMSDDTNKGKFLFDKYESHSSEDRDHSLEDLISRLVATQQQSNHKQYQ</sequence>
<dbReference type="Proteomes" id="UP000663823">
    <property type="component" value="Unassembled WGS sequence"/>
</dbReference>
<evidence type="ECO:0000313" key="2">
    <source>
        <dbReference type="EMBL" id="CAF4290494.1"/>
    </source>
</evidence>
<feature type="compositionally biased region" description="Polar residues" evidence="1">
    <location>
        <begin position="1"/>
        <end position="15"/>
    </location>
</feature>
<feature type="non-terminal residue" evidence="2">
    <location>
        <position position="1"/>
    </location>
</feature>
<name>A0A820HFP9_9BILA</name>
<feature type="compositionally biased region" description="Low complexity" evidence="1">
    <location>
        <begin position="38"/>
        <end position="48"/>
    </location>
</feature>